<name>A0A2H1ILP3_BREAU</name>
<dbReference type="PANTHER" id="PTHR43347">
    <property type="entry name" value="ACYL-COA SYNTHETASE"/>
    <property type="match status" value="1"/>
</dbReference>
<dbReference type="Pfam" id="PF00501">
    <property type="entry name" value="AMP-binding"/>
    <property type="match status" value="1"/>
</dbReference>
<feature type="domain" description="Acetyl-coenzyme A synthetase N-terminal" evidence="4">
    <location>
        <begin position="26"/>
        <end position="73"/>
    </location>
</feature>
<accession>A0A2H1ILP3</accession>
<evidence type="ECO:0000259" key="2">
    <source>
        <dbReference type="Pfam" id="PF00501"/>
    </source>
</evidence>
<dbReference type="NCBIfam" id="NF001208">
    <property type="entry name" value="PRK00174.1"/>
    <property type="match status" value="1"/>
</dbReference>
<organism evidence="5 6">
    <name type="scientific">Brevibacterium aurantiacum</name>
    <dbReference type="NCBI Taxonomy" id="273384"/>
    <lineage>
        <taxon>Bacteria</taxon>
        <taxon>Bacillati</taxon>
        <taxon>Actinomycetota</taxon>
        <taxon>Actinomycetes</taxon>
        <taxon>Micrococcales</taxon>
        <taxon>Brevibacteriaceae</taxon>
        <taxon>Brevibacterium</taxon>
    </lineage>
</organism>
<dbReference type="InterPro" id="IPR045851">
    <property type="entry name" value="AMP-bd_C_sf"/>
</dbReference>
<proteinExistence type="inferred from homology"/>
<dbReference type="EC" id="6.2.1.17" evidence="5"/>
<dbReference type="EMBL" id="FXZG01000005">
    <property type="protein sequence ID" value="SMX76071.1"/>
    <property type="molecule type" value="Genomic_DNA"/>
</dbReference>
<evidence type="ECO:0000259" key="3">
    <source>
        <dbReference type="Pfam" id="PF13193"/>
    </source>
</evidence>
<dbReference type="InterPro" id="IPR032387">
    <property type="entry name" value="ACAS_N"/>
</dbReference>
<sequence length="649" mass="70120">MSHNGRMNKIAQDQSPSYDDVIGLIDADPAGFWLERAKEHIDWVTEPTRAVDDSNAPIYRWYPDGELNVCYNAIDRHVENGRGDQAALIYDSPVTDTVRSITYAELLDEVSRFARALSDKGVTKGDRVVIYMPMIPEAAVAMLACARLGAIHSVVFGGFAPNELAVRIDDTAPKAVISTSCGVEKSRVLEYKPMLDEAIDIAENKPEFTVIVQRDEHRCELGEADVDYAELLAQTPEGIAPATVKATDELYVLYTSGTTGKPKGIVRDSGGYAVAGAFSMPAIFGLHPGDTMFTASDVGWVVGHTYIVYAPLLAGVTSVLYEGKPVGTPDAGAFFRAIEEHGVNVHFTAPTAMRVVRKEDPNGELMKKYDLSSLRAEFLAGERLDPDTYEWTTKTLAEATGRDIPVVDNWWQTETGWPIAANPLGLTRFPLKPGSPTKPVPGYRIEVVDPGGTPVEAGEEGLIVIRLPLPPGTMATVWGDDERFISSYLAAFDGYYLTGDSGYLDEDGYVYVMGRTDDVINVAGHRLSTGIIEAVVASHPAVAEAAVIGVHDEVKGQTPRALVVLGDSTEAADPATVTDELVALVRKEIGPVAAFRRVDIVTGLPKTRSGKILRKTMREIADGAENPAVPSTIEDRAVLDDLSSVLSRG</sequence>
<dbReference type="InterPro" id="IPR000873">
    <property type="entry name" value="AMP-dep_synth/lig_dom"/>
</dbReference>
<dbReference type="SUPFAM" id="SSF56801">
    <property type="entry name" value="Acetyl-CoA synthetase-like"/>
    <property type="match status" value="1"/>
</dbReference>
<dbReference type="PROSITE" id="PS00455">
    <property type="entry name" value="AMP_BINDING"/>
    <property type="match status" value="1"/>
</dbReference>
<evidence type="ECO:0000313" key="5">
    <source>
        <dbReference type="EMBL" id="SMX76071.1"/>
    </source>
</evidence>
<dbReference type="GO" id="GO:0050218">
    <property type="term" value="F:propionate-CoA ligase activity"/>
    <property type="evidence" value="ECO:0007669"/>
    <property type="project" value="UniProtKB-EC"/>
</dbReference>
<dbReference type="Pfam" id="PF16177">
    <property type="entry name" value="ACAS_N"/>
    <property type="match status" value="1"/>
</dbReference>
<dbReference type="PANTHER" id="PTHR43347:SF3">
    <property type="entry name" value="ACYL-COA SYNTHETASE SHORT-CHAIN FAMILY MEMBER 3, MITOCHONDRIAL"/>
    <property type="match status" value="1"/>
</dbReference>
<gene>
    <name evidence="5" type="ORF">BAUR920_01170</name>
</gene>
<dbReference type="Gene3D" id="3.30.300.30">
    <property type="match status" value="1"/>
</dbReference>
<evidence type="ECO:0000259" key="4">
    <source>
        <dbReference type="Pfam" id="PF16177"/>
    </source>
</evidence>
<keyword evidence="5" id="KW-0436">Ligase</keyword>
<evidence type="ECO:0000256" key="1">
    <source>
        <dbReference type="ARBA" id="ARBA00006432"/>
    </source>
</evidence>
<dbReference type="InterPro" id="IPR025110">
    <property type="entry name" value="AMP-bd_C"/>
</dbReference>
<comment type="similarity">
    <text evidence="1">Belongs to the ATP-dependent AMP-binding enzyme family.</text>
</comment>
<dbReference type="InterPro" id="IPR020845">
    <property type="entry name" value="AMP-binding_CS"/>
</dbReference>
<dbReference type="Pfam" id="PF13193">
    <property type="entry name" value="AMP-binding_C"/>
    <property type="match status" value="1"/>
</dbReference>
<protein>
    <submittedName>
        <fullName evidence="5">Propionyl-CoA synthetase</fullName>
        <ecNumber evidence="5">6.2.1.17</ecNumber>
    </submittedName>
</protein>
<feature type="domain" description="AMP-dependent synthetase/ligase" evidence="2">
    <location>
        <begin position="80"/>
        <end position="468"/>
    </location>
</feature>
<dbReference type="Gene3D" id="3.40.50.12780">
    <property type="entry name" value="N-terminal domain of ligase-like"/>
    <property type="match status" value="1"/>
</dbReference>
<dbReference type="Proteomes" id="UP000234289">
    <property type="component" value="Unassembled WGS sequence"/>
</dbReference>
<dbReference type="InterPro" id="IPR042099">
    <property type="entry name" value="ANL_N_sf"/>
</dbReference>
<reference evidence="6" key="1">
    <citation type="submission" date="2017-03" db="EMBL/GenBank/DDBJ databases">
        <authorList>
            <person name="Monnet C."/>
        </authorList>
    </citation>
    <scope>NUCLEOTIDE SEQUENCE [LARGE SCALE GENOMIC DNA]</scope>
    <source>
        <strain evidence="6">CNRZ 920</strain>
    </source>
</reference>
<dbReference type="AlphaFoldDB" id="A0A2H1ILP3"/>
<feature type="domain" description="AMP-binding enzyme C-terminal" evidence="3">
    <location>
        <begin position="532"/>
        <end position="611"/>
    </location>
</feature>
<evidence type="ECO:0000313" key="6">
    <source>
        <dbReference type="Proteomes" id="UP000234289"/>
    </source>
</evidence>